<dbReference type="InterPro" id="IPR018729">
    <property type="entry name" value="DUF2269_transmembrane"/>
</dbReference>
<dbReference type="STRING" id="32040.SAMN04489710_11427"/>
<keyword evidence="1" id="KW-1133">Transmembrane helix</keyword>
<keyword evidence="1" id="KW-0812">Transmembrane</keyword>
<keyword evidence="1" id="KW-0472">Membrane</keyword>
<dbReference type="EMBL" id="FOMQ01000014">
    <property type="protein sequence ID" value="SFE09070.1"/>
    <property type="molecule type" value="Genomic_DNA"/>
</dbReference>
<name>A0A1I1XU35_9BURK</name>
<feature type="transmembrane region" description="Helical" evidence="1">
    <location>
        <begin position="46"/>
        <end position="69"/>
    </location>
</feature>
<organism evidence="2 3">
    <name type="scientific">Paracidovorax konjaci</name>
    <dbReference type="NCBI Taxonomy" id="32040"/>
    <lineage>
        <taxon>Bacteria</taxon>
        <taxon>Pseudomonadati</taxon>
        <taxon>Pseudomonadota</taxon>
        <taxon>Betaproteobacteria</taxon>
        <taxon>Burkholderiales</taxon>
        <taxon>Comamonadaceae</taxon>
        <taxon>Paracidovorax</taxon>
    </lineage>
</organism>
<feature type="transmembrane region" description="Helical" evidence="1">
    <location>
        <begin position="81"/>
        <end position="103"/>
    </location>
</feature>
<protein>
    <submittedName>
        <fullName evidence="2">Uncharacterized membrane protein</fullName>
    </submittedName>
</protein>
<reference evidence="3" key="1">
    <citation type="submission" date="2016-10" db="EMBL/GenBank/DDBJ databases">
        <authorList>
            <person name="Varghese N."/>
            <person name="Submissions S."/>
        </authorList>
    </citation>
    <scope>NUCLEOTIDE SEQUENCE [LARGE SCALE GENOMIC DNA]</scope>
    <source>
        <strain evidence="3">DSM 7481</strain>
    </source>
</reference>
<dbReference type="Pfam" id="PF10027">
    <property type="entry name" value="DUF2269"/>
    <property type="match status" value="1"/>
</dbReference>
<dbReference type="RefSeq" id="WP_092955487.1">
    <property type="nucleotide sequence ID" value="NZ_FOMQ01000014.1"/>
</dbReference>
<proteinExistence type="predicted"/>
<feature type="transmembrane region" description="Helical" evidence="1">
    <location>
        <begin position="12"/>
        <end position="34"/>
    </location>
</feature>
<dbReference type="OrthoDB" id="9786302at2"/>
<dbReference type="Proteomes" id="UP000199517">
    <property type="component" value="Unassembled WGS sequence"/>
</dbReference>
<evidence type="ECO:0000256" key="1">
    <source>
        <dbReference type="SAM" id="Phobius"/>
    </source>
</evidence>
<gene>
    <name evidence="2" type="ORF">SAMN04489710_11427</name>
</gene>
<evidence type="ECO:0000313" key="3">
    <source>
        <dbReference type="Proteomes" id="UP000199517"/>
    </source>
</evidence>
<accession>A0A1I1XU35</accession>
<dbReference type="AlphaFoldDB" id="A0A1I1XU35"/>
<keyword evidence="3" id="KW-1185">Reference proteome</keyword>
<sequence>MEYFVAKWLHILSSTVLFGTGIGTAFYLLVAMLGRDLRFIVPMTRWVVRADWLFTGTTAVLQPLSGWWLVHLMGLPWSTPWLARSLGLYALAMACWLPVVWIQMRMRDHAVRAEAGHPGAWAQLWRFFIAWVVLGIPALVAFLMVFWLMVRKSVGG</sequence>
<feature type="transmembrane region" description="Helical" evidence="1">
    <location>
        <begin position="124"/>
        <end position="150"/>
    </location>
</feature>
<evidence type="ECO:0000313" key="2">
    <source>
        <dbReference type="EMBL" id="SFE09070.1"/>
    </source>
</evidence>